<evidence type="ECO:0000313" key="2">
    <source>
        <dbReference type="EMBL" id="KAK2722740.1"/>
    </source>
</evidence>
<evidence type="ECO:0000256" key="1">
    <source>
        <dbReference type="SAM" id="MobiDB-lite"/>
    </source>
</evidence>
<protein>
    <submittedName>
        <fullName evidence="2">Uncharacterized protein</fullName>
    </submittedName>
</protein>
<proteinExistence type="predicted"/>
<name>A0AA88I2H3_ARTSF</name>
<evidence type="ECO:0000313" key="3">
    <source>
        <dbReference type="Proteomes" id="UP001187531"/>
    </source>
</evidence>
<feature type="region of interest" description="Disordered" evidence="1">
    <location>
        <begin position="1"/>
        <end position="32"/>
    </location>
</feature>
<dbReference type="Proteomes" id="UP001187531">
    <property type="component" value="Unassembled WGS sequence"/>
</dbReference>
<reference evidence="2" key="1">
    <citation type="submission" date="2023-07" db="EMBL/GenBank/DDBJ databases">
        <title>Chromosome-level genome assembly of Artemia franciscana.</title>
        <authorList>
            <person name="Jo E."/>
        </authorList>
    </citation>
    <scope>NUCLEOTIDE SEQUENCE</scope>
    <source>
        <tissue evidence="2">Whole body</tissue>
    </source>
</reference>
<sequence>MYQNKQGQPRSANVRTQNLKLNSRSVSQTSSRPFETTFSPIVSPSDGFCSATLDNNSYDLYSSGSSLYNDQMLWESAFEVPEIKLESEPISNELPNLVKDELADDVLVNTSWQNEPLGREIKEEIEESGETKNVESGQNRFAQGLVAAQAYKEHIRAMTNTNVNILCEPSSKDESKVLDRFKCNRVNSLDTSQSTEAISAIDLSSKPQVVDNSMKLNFINGSRQPNNTECLVNSNINNMVAEGNSTPRSPTSDSTQPYNLELCNMALKIAQCVSVCLTEESSKEIIVDRTDNDAVDVYDTNAVLLRTSPGINLLSNRKKNKKAMQLEKQKVKHPLRERCNCREFVTKCSSITDSQMVCIHNEFWQSDLAGRRSFYEAMVVSKEVKRRRRDTDKTKVVKGETCESENKRLRTVTHLYHLPLSVNEGPVMVCKRMFLATLGLTNSSSLVSFLRAKAKDPKSRNYLSESRGGDRKSDSDKLKAMIDHINSYNPITLECCRRNGNNIRYLPKDLTVLSMFTDFKRKYPDYKVCVETYRRVVKTVNVLTRVPYSVACEFCIKQKNDDNNSLEELGTA</sequence>
<dbReference type="EMBL" id="JAVRJZ010000005">
    <property type="protein sequence ID" value="KAK2722740.1"/>
    <property type="molecule type" value="Genomic_DNA"/>
</dbReference>
<gene>
    <name evidence="2" type="ORF">QYM36_003057</name>
</gene>
<keyword evidence="3" id="KW-1185">Reference proteome</keyword>
<organism evidence="2 3">
    <name type="scientific">Artemia franciscana</name>
    <name type="common">Brine shrimp</name>
    <name type="synonym">Artemia sanfranciscana</name>
    <dbReference type="NCBI Taxonomy" id="6661"/>
    <lineage>
        <taxon>Eukaryota</taxon>
        <taxon>Metazoa</taxon>
        <taxon>Ecdysozoa</taxon>
        <taxon>Arthropoda</taxon>
        <taxon>Crustacea</taxon>
        <taxon>Branchiopoda</taxon>
        <taxon>Anostraca</taxon>
        <taxon>Artemiidae</taxon>
        <taxon>Artemia</taxon>
    </lineage>
</organism>
<dbReference type="AlphaFoldDB" id="A0AA88I2H3"/>
<comment type="caution">
    <text evidence="2">The sequence shown here is derived from an EMBL/GenBank/DDBJ whole genome shotgun (WGS) entry which is preliminary data.</text>
</comment>
<accession>A0AA88I2H3</accession>